<dbReference type="SUPFAM" id="SSF52151">
    <property type="entry name" value="FabD/lysophospholipase-like"/>
    <property type="match status" value="1"/>
</dbReference>
<dbReference type="GO" id="GO:0016042">
    <property type="term" value="P:lipid catabolic process"/>
    <property type="evidence" value="ECO:0007669"/>
    <property type="project" value="UniProtKB-UniRule"/>
</dbReference>
<dbReference type="InterPro" id="IPR037483">
    <property type="entry name" value="YjjU-like"/>
</dbReference>
<feature type="short sequence motif" description="DGA/G" evidence="4">
    <location>
        <begin position="186"/>
        <end position="188"/>
    </location>
</feature>
<dbReference type="GO" id="GO:0016787">
    <property type="term" value="F:hydrolase activity"/>
    <property type="evidence" value="ECO:0007669"/>
    <property type="project" value="UniProtKB-UniRule"/>
</dbReference>
<evidence type="ECO:0000256" key="4">
    <source>
        <dbReference type="PROSITE-ProRule" id="PRU01161"/>
    </source>
</evidence>
<evidence type="ECO:0000313" key="7">
    <source>
        <dbReference type="Proteomes" id="UP000753256"/>
    </source>
</evidence>
<reference evidence="6" key="2">
    <citation type="submission" date="2021-09" db="EMBL/GenBank/DDBJ databases">
        <authorList>
            <person name="Gilroy R."/>
        </authorList>
    </citation>
    <scope>NUCLEOTIDE SEQUENCE</scope>
    <source>
        <strain evidence="6">ChiHjej13B12-9602</strain>
    </source>
</reference>
<evidence type="ECO:0000313" key="6">
    <source>
        <dbReference type="EMBL" id="HJG37295.1"/>
    </source>
</evidence>
<keyword evidence="2 4" id="KW-0442">Lipid degradation</keyword>
<comment type="caution">
    <text evidence="6">The sequence shown here is derived from an EMBL/GenBank/DDBJ whole genome shotgun (WGS) entry which is preliminary data.</text>
</comment>
<dbReference type="Proteomes" id="UP000753256">
    <property type="component" value="Unassembled WGS sequence"/>
</dbReference>
<dbReference type="InterPro" id="IPR016035">
    <property type="entry name" value="Acyl_Trfase/lysoPLipase"/>
</dbReference>
<keyword evidence="1 4" id="KW-0378">Hydrolase</keyword>
<dbReference type="Pfam" id="PF19890">
    <property type="entry name" value="DUF6363"/>
    <property type="match status" value="1"/>
</dbReference>
<dbReference type="InterPro" id="IPR002641">
    <property type="entry name" value="PNPLA_dom"/>
</dbReference>
<dbReference type="Pfam" id="PF01734">
    <property type="entry name" value="Patatin"/>
    <property type="match status" value="1"/>
</dbReference>
<evidence type="ECO:0000259" key="5">
    <source>
        <dbReference type="PROSITE" id="PS51635"/>
    </source>
</evidence>
<dbReference type="PROSITE" id="PS51635">
    <property type="entry name" value="PNPLA"/>
    <property type="match status" value="1"/>
</dbReference>
<feature type="short sequence motif" description="GXSXG" evidence="4">
    <location>
        <begin position="63"/>
        <end position="67"/>
    </location>
</feature>
<dbReference type="AlphaFoldDB" id="A0A921LUZ7"/>
<dbReference type="PANTHER" id="PTHR14226:SF25">
    <property type="entry name" value="PHOSPHOESTERASE"/>
    <property type="match status" value="1"/>
</dbReference>
<keyword evidence="3 4" id="KW-0443">Lipid metabolism</keyword>
<evidence type="ECO:0000256" key="2">
    <source>
        <dbReference type="ARBA" id="ARBA00022963"/>
    </source>
</evidence>
<reference evidence="6" key="1">
    <citation type="journal article" date="2021" name="PeerJ">
        <title>Extensive microbial diversity within the chicken gut microbiome revealed by metagenomics and culture.</title>
        <authorList>
            <person name="Gilroy R."/>
            <person name="Ravi A."/>
            <person name="Getino M."/>
            <person name="Pursley I."/>
            <person name="Horton D.L."/>
            <person name="Alikhan N.F."/>
            <person name="Baker D."/>
            <person name="Gharbi K."/>
            <person name="Hall N."/>
            <person name="Watson M."/>
            <person name="Adriaenssens E.M."/>
            <person name="Foster-Nyarko E."/>
            <person name="Jarju S."/>
            <person name="Secka A."/>
            <person name="Antonio M."/>
            <person name="Oren A."/>
            <person name="Chaudhuri R.R."/>
            <person name="La Ragione R."/>
            <person name="Hildebrand F."/>
            <person name="Pallen M.J."/>
        </authorList>
    </citation>
    <scope>NUCLEOTIDE SEQUENCE</scope>
    <source>
        <strain evidence="6">ChiHjej13B12-9602</strain>
    </source>
</reference>
<feature type="active site" description="Nucleophile" evidence="4">
    <location>
        <position position="65"/>
    </location>
</feature>
<sequence length="308" mass="34275">MSGIKSTDLRIADVRTPDERPAFVPPAHTTGVVFEGGGFRGVYTEGVFDVWIEQGIWATHAVGVSAGATFGCNYKSCQVGRALRYNKRFCNDPRYAGFGSLLRTGNFFSKDFAFDTLPWELDVFDTGTYVANPMRFTVVATDIETGEPIYHDVNQGDRDDVEWMRASSAIPALSRPVELEGRKLLDGGTADSIPFRWMLDQGCERCVVVCTQPAGFRKEPNSLMPALRVLLRRYPRLVELLANRHVRYNAQLDELAELERAGKVFVIKPSESVAVPISLKDPSVLDKVYEVGRRDGEATLAALKRYLA</sequence>
<accession>A0A921LUZ7</accession>
<proteinExistence type="predicted"/>
<dbReference type="InterPro" id="IPR045943">
    <property type="entry name" value="DUF6363"/>
</dbReference>
<feature type="short sequence motif" description="GXGXXG" evidence="4">
    <location>
        <begin position="36"/>
        <end position="41"/>
    </location>
</feature>
<dbReference type="CDD" id="cd07208">
    <property type="entry name" value="Pat_hypo_Ecoli_yjju_like"/>
    <property type="match status" value="1"/>
</dbReference>
<evidence type="ECO:0000256" key="3">
    <source>
        <dbReference type="ARBA" id="ARBA00023098"/>
    </source>
</evidence>
<evidence type="ECO:0000256" key="1">
    <source>
        <dbReference type="ARBA" id="ARBA00022801"/>
    </source>
</evidence>
<gene>
    <name evidence="6" type="ORF">K8V70_05480</name>
</gene>
<feature type="active site" description="Proton acceptor" evidence="4">
    <location>
        <position position="186"/>
    </location>
</feature>
<name>A0A921LUZ7_9ACTN</name>
<organism evidence="6 7">
    <name type="scientific">Enorma phocaeensis</name>
    <dbReference type="NCBI Taxonomy" id="1871019"/>
    <lineage>
        <taxon>Bacteria</taxon>
        <taxon>Bacillati</taxon>
        <taxon>Actinomycetota</taxon>
        <taxon>Coriobacteriia</taxon>
        <taxon>Coriobacteriales</taxon>
        <taxon>Coriobacteriaceae</taxon>
        <taxon>Enorma</taxon>
    </lineage>
</organism>
<dbReference type="PANTHER" id="PTHR14226">
    <property type="entry name" value="NEUROPATHY TARGET ESTERASE/SWISS CHEESE D.MELANOGASTER"/>
    <property type="match status" value="1"/>
</dbReference>
<dbReference type="EMBL" id="DYUZ01000022">
    <property type="protein sequence ID" value="HJG37295.1"/>
    <property type="molecule type" value="Genomic_DNA"/>
</dbReference>
<protein>
    <submittedName>
        <fullName evidence="6">Patatin family protein</fullName>
    </submittedName>
</protein>
<dbReference type="InterPro" id="IPR050301">
    <property type="entry name" value="NTE"/>
</dbReference>
<dbReference type="RefSeq" id="WP_273189998.1">
    <property type="nucleotide sequence ID" value="NZ_DYUZ01000022.1"/>
</dbReference>
<feature type="domain" description="PNPLA" evidence="5">
    <location>
        <begin position="32"/>
        <end position="199"/>
    </location>
</feature>
<dbReference type="Gene3D" id="3.40.1090.10">
    <property type="entry name" value="Cytosolic phospholipase A2 catalytic domain"/>
    <property type="match status" value="2"/>
</dbReference>